<dbReference type="SUPFAM" id="SSF51735">
    <property type="entry name" value="NAD(P)-binding Rossmann-fold domains"/>
    <property type="match status" value="1"/>
</dbReference>
<dbReference type="PRINTS" id="PR00081">
    <property type="entry name" value="GDHRDH"/>
</dbReference>
<evidence type="ECO:0000313" key="4">
    <source>
        <dbReference type="Proteomes" id="UP001595729"/>
    </source>
</evidence>
<dbReference type="RefSeq" id="WP_382177032.1">
    <property type="nucleotide sequence ID" value="NZ_JBHRXX010000007.1"/>
</dbReference>
<comment type="similarity">
    <text evidence="1">Belongs to the short-chain dehydrogenases/reductases (SDR) family.</text>
</comment>
<sequence length="265" mass="28523">MDFKNKVVLIVGASSGMGRALALRLAGEGAFVAVTARRKDRLDALVDEMALRGDLGLALAADAQDPVAAEQVVKEVVRRFGRIDLVVLNAGGAPALDMRTMGAREVLACMRANYDVAVNVLFPVLHQMVRQGHGLVAQTNSLAGWLGVPLQGPYSAAKGALRLLIDTCRVEFGPLGIRFVSLYPGFVATEATANDGMPAPLALSEAQAVDHIVRALRREPLDHLFPFSMAWLVRLALLLPKRWTTRILRREVPALQSPAPTPPTP</sequence>
<comment type="caution">
    <text evidence="3">The sequence shown here is derived from an EMBL/GenBank/DDBJ whole genome shotgun (WGS) entry which is preliminary data.</text>
</comment>
<keyword evidence="4" id="KW-1185">Reference proteome</keyword>
<protein>
    <submittedName>
        <fullName evidence="3">SDR family NAD(P)-dependent oxidoreductase</fullName>
        <ecNumber evidence="3">1.-.-.-</ecNumber>
    </submittedName>
</protein>
<dbReference type="Gene3D" id="3.40.50.720">
    <property type="entry name" value="NAD(P)-binding Rossmann-like Domain"/>
    <property type="match status" value="1"/>
</dbReference>
<evidence type="ECO:0000256" key="1">
    <source>
        <dbReference type="ARBA" id="ARBA00006484"/>
    </source>
</evidence>
<keyword evidence="2 3" id="KW-0560">Oxidoreductase</keyword>
<dbReference type="InterPro" id="IPR002347">
    <property type="entry name" value="SDR_fam"/>
</dbReference>
<evidence type="ECO:0000256" key="2">
    <source>
        <dbReference type="ARBA" id="ARBA00023002"/>
    </source>
</evidence>
<dbReference type="Proteomes" id="UP001595729">
    <property type="component" value="Unassembled WGS sequence"/>
</dbReference>
<organism evidence="3 4">
    <name type="scientific">Hydrogenophaga luteola</name>
    <dbReference type="NCBI Taxonomy" id="1591122"/>
    <lineage>
        <taxon>Bacteria</taxon>
        <taxon>Pseudomonadati</taxon>
        <taxon>Pseudomonadota</taxon>
        <taxon>Betaproteobacteria</taxon>
        <taxon>Burkholderiales</taxon>
        <taxon>Comamonadaceae</taxon>
        <taxon>Hydrogenophaga</taxon>
    </lineage>
</organism>
<dbReference type="PANTHER" id="PTHR44196">
    <property type="entry name" value="DEHYDROGENASE/REDUCTASE SDR FAMILY MEMBER 7B"/>
    <property type="match status" value="1"/>
</dbReference>
<dbReference type="EC" id="1.-.-.-" evidence="3"/>
<dbReference type="Pfam" id="PF00106">
    <property type="entry name" value="adh_short"/>
    <property type="match status" value="1"/>
</dbReference>
<name>A0ABV7W939_9BURK</name>
<gene>
    <name evidence="3" type="ORF">ACFOPI_18410</name>
</gene>
<dbReference type="PANTHER" id="PTHR44196:SF1">
    <property type="entry name" value="DEHYDROGENASE_REDUCTASE SDR FAMILY MEMBER 7B"/>
    <property type="match status" value="1"/>
</dbReference>
<dbReference type="InterPro" id="IPR036291">
    <property type="entry name" value="NAD(P)-bd_dom_sf"/>
</dbReference>
<reference evidence="4" key="1">
    <citation type="journal article" date="2019" name="Int. J. Syst. Evol. Microbiol.">
        <title>The Global Catalogue of Microorganisms (GCM) 10K type strain sequencing project: providing services to taxonomists for standard genome sequencing and annotation.</title>
        <authorList>
            <consortium name="The Broad Institute Genomics Platform"/>
            <consortium name="The Broad Institute Genome Sequencing Center for Infectious Disease"/>
            <person name="Wu L."/>
            <person name="Ma J."/>
        </authorList>
    </citation>
    <scope>NUCLEOTIDE SEQUENCE [LARGE SCALE GENOMIC DNA]</scope>
    <source>
        <strain evidence="4">KCTC 42501</strain>
    </source>
</reference>
<dbReference type="GO" id="GO:0016491">
    <property type="term" value="F:oxidoreductase activity"/>
    <property type="evidence" value="ECO:0007669"/>
    <property type="project" value="UniProtKB-KW"/>
</dbReference>
<accession>A0ABV7W939</accession>
<evidence type="ECO:0000313" key="3">
    <source>
        <dbReference type="EMBL" id="MFC3685581.1"/>
    </source>
</evidence>
<dbReference type="EMBL" id="JBHRXX010000007">
    <property type="protein sequence ID" value="MFC3685581.1"/>
    <property type="molecule type" value="Genomic_DNA"/>
</dbReference>
<proteinExistence type="inferred from homology"/>